<feature type="region of interest" description="Disordered" evidence="2">
    <location>
        <begin position="236"/>
        <end position="279"/>
    </location>
</feature>
<dbReference type="GO" id="GO:0008270">
    <property type="term" value="F:zinc ion binding"/>
    <property type="evidence" value="ECO:0007669"/>
    <property type="project" value="UniProtKB-KW"/>
</dbReference>
<evidence type="ECO:0000313" key="5">
    <source>
        <dbReference type="Proteomes" id="UP000821866"/>
    </source>
</evidence>
<dbReference type="GO" id="GO:0003676">
    <property type="term" value="F:nucleic acid binding"/>
    <property type="evidence" value="ECO:0007669"/>
    <property type="project" value="InterPro"/>
</dbReference>
<feature type="compositionally biased region" description="Low complexity" evidence="2">
    <location>
        <begin position="375"/>
        <end position="387"/>
    </location>
</feature>
<feature type="compositionally biased region" description="Polar residues" evidence="2">
    <location>
        <begin position="250"/>
        <end position="279"/>
    </location>
</feature>
<dbReference type="PROSITE" id="PS50158">
    <property type="entry name" value="ZF_CCHC"/>
    <property type="match status" value="1"/>
</dbReference>
<dbReference type="InterPro" id="IPR042344">
    <property type="entry name" value="ZCCHC14"/>
</dbReference>
<feature type="region of interest" description="Disordered" evidence="2">
    <location>
        <begin position="373"/>
        <end position="425"/>
    </location>
</feature>
<dbReference type="EMBL" id="JABSTU010000010">
    <property type="protein sequence ID" value="KAH8019549.1"/>
    <property type="molecule type" value="Genomic_DNA"/>
</dbReference>
<evidence type="ECO:0000313" key="4">
    <source>
        <dbReference type="EMBL" id="KAH8019549.1"/>
    </source>
</evidence>
<sequence length="654" mass="68347">MLMPSAVIRLPQKKHPFSRGPLPCRGGSVNLCGDHQYVGPTCGALPTVDPFVSTAANQATSRATAIIEKPGLETFLGPLLFIRKTLVTMVLITYRPTKRLHQVVAGGLPHLHEVVLNPWDCMRTLSTNRCSSWLAGIRHAVLGIDRAVIWVASLPPSYLENELVGPFFEPTPCGKPGFVPSPVVVPEASLAMAPEDPRVGLLAFYGGSTDAPIATGPPILAPAVGSMMPPIVGPSVNCAGQGTEHGGPSPCNSPLSSTPASPYESPPTSGSNSRATSPWTGTAVTRMHWDGAPASVEELLHRAHLKKYYHMFKNFTLDDVLAMNEESMKAKGLPASCSRRLLKEIASLKSHTNGLLSSRAVNAGTAAAFSHASGESSTTSCSSECSSPSPPPALRAVRAQSPASSGSDDSTQPSPGSSYGPGVTKWPAACEVTEATAASVIPPEAARLGSQPPSVMPLRYPPPPGSVLVEPQHRFLLLTDRPTYGPSRAPVRPLAPVVKTATDGVSHSNPAVTTSATFGPMYSVGIMPAGVFPQHSFPPFLHAGHQSNGYLSFLSGAGYVAPPTTAAAYVPLATFGGPSVVVPPPPTSAKVASCYNCGMVGHRGHECKEATVEEATKARKYTAGSSCAVLCSQCHFFFLCSPVPTALCTCWSTS</sequence>
<dbReference type="SUPFAM" id="SSF47769">
    <property type="entry name" value="SAM/Pointed domain"/>
    <property type="match status" value="1"/>
</dbReference>
<reference evidence="4" key="1">
    <citation type="journal article" date="2020" name="Cell">
        <title>Large-Scale Comparative Analyses of Tick Genomes Elucidate Their Genetic Diversity and Vector Capacities.</title>
        <authorList>
            <consortium name="Tick Genome and Microbiome Consortium (TIGMIC)"/>
            <person name="Jia N."/>
            <person name="Wang J."/>
            <person name="Shi W."/>
            <person name="Du L."/>
            <person name="Sun Y."/>
            <person name="Zhan W."/>
            <person name="Jiang J.F."/>
            <person name="Wang Q."/>
            <person name="Zhang B."/>
            <person name="Ji P."/>
            <person name="Bell-Sakyi L."/>
            <person name="Cui X.M."/>
            <person name="Yuan T.T."/>
            <person name="Jiang B.G."/>
            <person name="Yang W.F."/>
            <person name="Lam T.T."/>
            <person name="Chang Q.C."/>
            <person name="Ding S.J."/>
            <person name="Wang X.J."/>
            <person name="Zhu J.G."/>
            <person name="Ruan X.D."/>
            <person name="Zhao L."/>
            <person name="Wei J.T."/>
            <person name="Ye R.Z."/>
            <person name="Que T.C."/>
            <person name="Du C.H."/>
            <person name="Zhou Y.H."/>
            <person name="Cheng J.X."/>
            <person name="Dai P.F."/>
            <person name="Guo W.B."/>
            <person name="Han X.H."/>
            <person name="Huang E.J."/>
            <person name="Li L.F."/>
            <person name="Wei W."/>
            <person name="Gao Y.C."/>
            <person name="Liu J.Z."/>
            <person name="Shao H.Z."/>
            <person name="Wang X."/>
            <person name="Wang C.C."/>
            <person name="Yang T.C."/>
            <person name="Huo Q.B."/>
            <person name="Li W."/>
            <person name="Chen H.Y."/>
            <person name="Chen S.E."/>
            <person name="Zhou L.G."/>
            <person name="Ni X.B."/>
            <person name="Tian J.H."/>
            <person name="Sheng Y."/>
            <person name="Liu T."/>
            <person name="Pan Y.S."/>
            <person name="Xia L.Y."/>
            <person name="Li J."/>
            <person name="Zhao F."/>
            <person name="Cao W.C."/>
        </authorList>
    </citation>
    <scope>NUCLEOTIDE SEQUENCE</scope>
    <source>
        <strain evidence="4">Rmic-2018</strain>
    </source>
</reference>
<evidence type="ECO:0000259" key="3">
    <source>
        <dbReference type="PROSITE" id="PS50158"/>
    </source>
</evidence>
<organism evidence="4 5">
    <name type="scientific">Rhipicephalus microplus</name>
    <name type="common">Cattle tick</name>
    <name type="synonym">Boophilus microplus</name>
    <dbReference type="NCBI Taxonomy" id="6941"/>
    <lineage>
        <taxon>Eukaryota</taxon>
        <taxon>Metazoa</taxon>
        <taxon>Ecdysozoa</taxon>
        <taxon>Arthropoda</taxon>
        <taxon>Chelicerata</taxon>
        <taxon>Arachnida</taxon>
        <taxon>Acari</taxon>
        <taxon>Parasitiformes</taxon>
        <taxon>Ixodida</taxon>
        <taxon>Ixodoidea</taxon>
        <taxon>Ixodidae</taxon>
        <taxon>Rhipicephalinae</taxon>
        <taxon>Rhipicephalus</taxon>
        <taxon>Boophilus</taxon>
    </lineage>
</organism>
<keyword evidence="1" id="KW-0479">Metal-binding</keyword>
<protein>
    <recommendedName>
        <fullName evidence="3">CCHC-type domain-containing protein</fullName>
    </recommendedName>
</protein>
<reference evidence="4" key="2">
    <citation type="submission" date="2021-09" db="EMBL/GenBank/DDBJ databases">
        <authorList>
            <person name="Jia N."/>
            <person name="Wang J."/>
            <person name="Shi W."/>
            <person name="Du L."/>
            <person name="Sun Y."/>
            <person name="Zhan W."/>
            <person name="Jiang J."/>
            <person name="Wang Q."/>
            <person name="Zhang B."/>
            <person name="Ji P."/>
            <person name="Sakyi L.B."/>
            <person name="Cui X."/>
            <person name="Yuan T."/>
            <person name="Jiang B."/>
            <person name="Yang W."/>
            <person name="Lam T.T.-Y."/>
            <person name="Chang Q."/>
            <person name="Ding S."/>
            <person name="Wang X."/>
            <person name="Zhu J."/>
            <person name="Ruan X."/>
            <person name="Zhao L."/>
            <person name="Wei J."/>
            <person name="Que T."/>
            <person name="Du C."/>
            <person name="Cheng J."/>
            <person name="Dai P."/>
            <person name="Han X."/>
            <person name="Huang E."/>
            <person name="Gao Y."/>
            <person name="Liu J."/>
            <person name="Shao H."/>
            <person name="Ye R."/>
            <person name="Li L."/>
            <person name="Wei W."/>
            <person name="Wang X."/>
            <person name="Wang C."/>
            <person name="Huo Q."/>
            <person name="Li W."/>
            <person name="Guo W."/>
            <person name="Chen H."/>
            <person name="Chen S."/>
            <person name="Zhou L."/>
            <person name="Zhou L."/>
            <person name="Ni X."/>
            <person name="Tian J."/>
            <person name="Zhou Y."/>
            <person name="Sheng Y."/>
            <person name="Liu T."/>
            <person name="Pan Y."/>
            <person name="Xia L."/>
            <person name="Li J."/>
            <person name="Zhao F."/>
            <person name="Cao W."/>
        </authorList>
    </citation>
    <scope>NUCLEOTIDE SEQUENCE</scope>
    <source>
        <strain evidence="4">Rmic-2018</strain>
        <tissue evidence="4">Larvae</tissue>
    </source>
</reference>
<feature type="compositionally biased region" description="Polar residues" evidence="2">
    <location>
        <begin position="401"/>
        <end position="417"/>
    </location>
</feature>
<feature type="domain" description="CCHC-type" evidence="3">
    <location>
        <begin position="594"/>
        <end position="609"/>
    </location>
</feature>
<dbReference type="InterPro" id="IPR013761">
    <property type="entry name" value="SAM/pointed_sf"/>
</dbReference>
<dbReference type="Gene3D" id="1.10.150.50">
    <property type="entry name" value="Transcription Factor, Ets-1"/>
    <property type="match status" value="1"/>
</dbReference>
<dbReference type="InterPro" id="IPR001878">
    <property type="entry name" value="Znf_CCHC"/>
</dbReference>
<proteinExistence type="predicted"/>
<name>A0A9J6DBL5_RHIMP</name>
<evidence type="ECO:0000256" key="2">
    <source>
        <dbReference type="SAM" id="MobiDB-lite"/>
    </source>
</evidence>
<keyword evidence="1" id="KW-0862">Zinc</keyword>
<gene>
    <name evidence="4" type="ORF">HPB51_019976</name>
</gene>
<dbReference type="PANTHER" id="PTHR16195:SF16">
    <property type="entry name" value="ZINC FINGER CCHC DOMAIN-CONTAINING PROTEIN 14"/>
    <property type="match status" value="1"/>
</dbReference>
<evidence type="ECO:0000256" key="1">
    <source>
        <dbReference type="PROSITE-ProRule" id="PRU00047"/>
    </source>
</evidence>
<comment type="caution">
    <text evidence="4">The sequence shown here is derived from an EMBL/GenBank/DDBJ whole genome shotgun (WGS) entry which is preliminary data.</text>
</comment>
<keyword evidence="1" id="KW-0863">Zinc-finger</keyword>
<dbReference type="PANTHER" id="PTHR16195">
    <property type="entry name" value="ZINC FINGER CCHC DOMAIN CONTAINING PROTEIN"/>
    <property type="match status" value="1"/>
</dbReference>
<keyword evidence="5" id="KW-1185">Reference proteome</keyword>
<dbReference type="VEuPathDB" id="VectorBase:LOC119176459"/>
<accession>A0A9J6DBL5</accession>
<dbReference type="AlphaFoldDB" id="A0A9J6DBL5"/>
<dbReference type="Proteomes" id="UP000821866">
    <property type="component" value="Chromosome 8"/>
</dbReference>